<keyword evidence="1" id="KW-0812">Transmembrane</keyword>
<dbReference type="SMART" id="SM00563">
    <property type="entry name" value="PlsC"/>
    <property type="match status" value="1"/>
</dbReference>
<organism evidence="3 4">
    <name type="scientific">Hymenobacter ginkgonis</name>
    <dbReference type="NCBI Taxonomy" id="2682976"/>
    <lineage>
        <taxon>Bacteria</taxon>
        <taxon>Pseudomonadati</taxon>
        <taxon>Bacteroidota</taxon>
        <taxon>Cytophagia</taxon>
        <taxon>Cytophagales</taxon>
        <taxon>Hymenobacteraceae</taxon>
        <taxon>Hymenobacter</taxon>
    </lineage>
</organism>
<dbReference type="InterPro" id="IPR002123">
    <property type="entry name" value="Plipid/glycerol_acylTrfase"/>
</dbReference>
<proteinExistence type="predicted"/>
<dbReference type="GO" id="GO:0004366">
    <property type="term" value="F:glycerol-3-phosphate O-acyltransferase activity"/>
    <property type="evidence" value="ECO:0007669"/>
    <property type="project" value="TreeGrafter"/>
</dbReference>
<feature type="transmembrane region" description="Helical" evidence="1">
    <location>
        <begin position="353"/>
        <end position="372"/>
    </location>
</feature>
<dbReference type="PANTHER" id="PTHR31605">
    <property type="entry name" value="GLYCEROL-3-PHOSPHATE O-ACYLTRANSFERASE 1"/>
    <property type="match status" value="1"/>
</dbReference>
<keyword evidence="4" id="KW-1185">Reference proteome</keyword>
<evidence type="ECO:0000256" key="1">
    <source>
        <dbReference type="SAM" id="Phobius"/>
    </source>
</evidence>
<dbReference type="EMBL" id="WQKZ01000002">
    <property type="protein sequence ID" value="MVN76352.1"/>
    <property type="molecule type" value="Genomic_DNA"/>
</dbReference>
<dbReference type="SUPFAM" id="SSF69593">
    <property type="entry name" value="Glycerol-3-phosphate (1)-acyltransferase"/>
    <property type="match status" value="1"/>
</dbReference>
<dbReference type="InterPro" id="IPR052744">
    <property type="entry name" value="GPAT/DAPAT"/>
</dbReference>
<dbReference type="RefSeq" id="WP_157564167.1">
    <property type="nucleotide sequence ID" value="NZ_WQKZ01000002.1"/>
</dbReference>
<feature type="transmembrane region" description="Helical" evidence="1">
    <location>
        <begin position="313"/>
        <end position="332"/>
    </location>
</feature>
<feature type="transmembrane region" description="Helical" evidence="1">
    <location>
        <begin position="384"/>
        <end position="405"/>
    </location>
</feature>
<dbReference type="PANTHER" id="PTHR31605:SF0">
    <property type="entry name" value="GLYCEROL-3-PHOSPHATE O-ACYLTRANSFERASE 1"/>
    <property type="match status" value="1"/>
</dbReference>
<dbReference type="GO" id="GO:0016287">
    <property type="term" value="F:glycerone-phosphate O-acyltransferase activity"/>
    <property type="evidence" value="ECO:0007669"/>
    <property type="project" value="TreeGrafter"/>
</dbReference>
<name>A0A7K1TDD3_9BACT</name>
<evidence type="ECO:0000313" key="4">
    <source>
        <dbReference type="Proteomes" id="UP000441336"/>
    </source>
</evidence>
<gene>
    <name evidence="3" type="ORF">GO988_08450</name>
</gene>
<comment type="caution">
    <text evidence="3">The sequence shown here is derived from an EMBL/GenBank/DDBJ whole genome shotgun (WGS) entry which is preliminary data.</text>
</comment>
<dbReference type="Proteomes" id="UP000441336">
    <property type="component" value="Unassembled WGS sequence"/>
</dbReference>
<dbReference type="Pfam" id="PF01553">
    <property type="entry name" value="Acyltransferase"/>
    <property type="match status" value="1"/>
</dbReference>
<reference evidence="3 4" key="1">
    <citation type="submission" date="2019-12" db="EMBL/GenBank/DDBJ databases">
        <title>Hymenobacter sp. HMF4947 Genome sequencing and assembly.</title>
        <authorList>
            <person name="Kang H."/>
            <person name="Cha I."/>
            <person name="Kim H."/>
            <person name="Joh K."/>
        </authorList>
    </citation>
    <scope>NUCLEOTIDE SEQUENCE [LARGE SCALE GENOMIC DNA]</scope>
    <source>
        <strain evidence="3 4">HMF4947</strain>
    </source>
</reference>
<keyword evidence="1" id="KW-0472">Membrane</keyword>
<dbReference type="CDD" id="cd07992">
    <property type="entry name" value="LPLAT_AAK14816-like"/>
    <property type="match status" value="1"/>
</dbReference>
<keyword evidence="3" id="KW-0012">Acyltransferase</keyword>
<evidence type="ECO:0000259" key="2">
    <source>
        <dbReference type="SMART" id="SM00563"/>
    </source>
</evidence>
<feature type="domain" description="Phospholipid/glycerol acyltransferase" evidence="2">
    <location>
        <begin position="36"/>
        <end position="173"/>
    </location>
</feature>
<protein>
    <submittedName>
        <fullName evidence="3">Glycerol acyltransferase</fullName>
    </submittedName>
</protein>
<dbReference type="GO" id="GO:0008654">
    <property type="term" value="P:phospholipid biosynthetic process"/>
    <property type="evidence" value="ECO:0007669"/>
    <property type="project" value="TreeGrafter"/>
</dbReference>
<evidence type="ECO:0000313" key="3">
    <source>
        <dbReference type="EMBL" id="MVN76352.1"/>
    </source>
</evidence>
<keyword evidence="3" id="KW-0808">Transferase</keyword>
<sequence>MLFYTVMKPVVRLGLRVFFRRLEVRHPERLRLPGPLMLCSNHPNTLMDPLVTAVQRHQPIAFLAKSTFFKNPLLGAIMRSGNCIPIYRRQDAGSGDGALSAQQLAASNEASFGRCYDYLGHGGTVMIFPEGTSVSERRLRPLKTGAARIALGAEARHDFKLGLKLVCVGTNYFDPTRFRSDVLLNVAPPIRIADYADRYHQDPEAAADELTEEIHQRLSRRLVISRDAEDDQLAQQVERTFGDHLNPDDDPNTLYDNFQLSRTLLDAVAWFEQNGPSRLAALRAALATYLTSLEHHRLDDDALDQSRRPGTRLADYLNLLLGFPVWLYGLVTNYVPYKIPAEVAYRATKETEFIAAIMLGVGMATFPLAYALEAAAVQHWAHDWRLTTLFVVSLPLAGFYALGYWQSLSARLLRLRARRLPPAAAATLHAQRTTVLQLLDEARAAYLSKQGVGPAPIHPGTGAQI</sequence>
<keyword evidence="1" id="KW-1133">Transmembrane helix</keyword>
<dbReference type="AlphaFoldDB" id="A0A7K1TDD3"/>
<accession>A0A7K1TDD3</accession>